<evidence type="ECO:0000256" key="4">
    <source>
        <dbReference type="PROSITE-ProRule" id="PRU00169"/>
    </source>
</evidence>
<feature type="domain" description="Response regulatory" evidence="6">
    <location>
        <begin position="2"/>
        <end position="117"/>
    </location>
</feature>
<dbReference type="InterPro" id="IPR001867">
    <property type="entry name" value="OmpR/PhoB-type_DNA-bd"/>
</dbReference>
<dbReference type="SUPFAM" id="SSF52172">
    <property type="entry name" value="CheY-like"/>
    <property type="match status" value="1"/>
</dbReference>
<evidence type="ECO:0000256" key="3">
    <source>
        <dbReference type="ARBA" id="ARBA00023125"/>
    </source>
</evidence>
<dbReference type="GO" id="GO:0006355">
    <property type="term" value="P:regulation of DNA-templated transcription"/>
    <property type="evidence" value="ECO:0007669"/>
    <property type="project" value="InterPro"/>
</dbReference>
<dbReference type="CDD" id="cd00383">
    <property type="entry name" value="trans_reg_C"/>
    <property type="match status" value="1"/>
</dbReference>
<comment type="caution">
    <text evidence="8">The sequence shown here is derived from an EMBL/GenBank/DDBJ whole genome shotgun (WGS) entry which is preliminary data.</text>
</comment>
<sequence length="241" mass="27800">MKVLYLEDEPLLARIVKESLESRDCEIDWFTDGKSASKALAEADEYDIAVLDVQLPGEDGFTIGTRLHEQFPRLPILYLTARTQAKDVLAGFDAGGNDYVRKPFSMEELLVRMKNLVSLSEGGPAPSTETAPAHRRPETASELYEFGDFFFDYPNLRLSFRNEKRYELSHREAELLRLFVRAQGQTVIDRKQILLELWNDDGFFNSRNLDVYVRKLRAMLENDPRVRIITLRGVGYRFVVE</sequence>
<dbReference type="OrthoDB" id="9790442at2"/>
<dbReference type="Pfam" id="PF00486">
    <property type="entry name" value="Trans_reg_C"/>
    <property type="match status" value="1"/>
</dbReference>
<keyword evidence="3 5" id="KW-0238">DNA-binding</keyword>
<feature type="DNA-binding region" description="OmpR/PhoB-type" evidence="5">
    <location>
        <begin position="141"/>
        <end position="240"/>
    </location>
</feature>
<name>A0A5C7FR57_9BACT</name>
<dbReference type="GO" id="GO:0005829">
    <property type="term" value="C:cytosol"/>
    <property type="evidence" value="ECO:0007669"/>
    <property type="project" value="TreeGrafter"/>
</dbReference>
<dbReference type="GO" id="GO:0000976">
    <property type="term" value="F:transcription cis-regulatory region binding"/>
    <property type="evidence" value="ECO:0007669"/>
    <property type="project" value="TreeGrafter"/>
</dbReference>
<keyword evidence="2" id="KW-0902">Two-component regulatory system</keyword>
<dbReference type="InterPro" id="IPR011006">
    <property type="entry name" value="CheY-like_superfamily"/>
</dbReference>
<dbReference type="Gene3D" id="3.40.50.2300">
    <property type="match status" value="1"/>
</dbReference>
<proteinExistence type="predicted"/>
<dbReference type="Proteomes" id="UP000321907">
    <property type="component" value="Unassembled WGS sequence"/>
</dbReference>
<evidence type="ECO:0000313" key="8">
    <source>
        <dbReference type="EMBL" id="TXF88568.1"/>
    </source>
</evidence>
<dbReference type="InterPro" id="IPR036388">
    <property type="entry name" value="WH-like_DNA-bd_sf"/>
</dbReference>
<dbReference type="GO" id="GO:0032993">
    <property type="term" value="C:protein-DNA complex"/>
    <property type="evidence" value="ECO:0007669"/>
    <property type="project" value="TreeGrafter"/>
</dbReference>
<feature type="modified residue" description="4-aspartylphosphate" evidence="4">
    <location>
        <position position="52"/>
    </location>
</feature>
<accession>A0A5C7FR57</accession>
<dbReference type="PROSITE" id="PS50110">
    <property type="entry name" value="RESPONSE_REGULATORY"/>
    <property type="match status" value="1"/>
</dbReference>
<organism evidence="8 9">
    <name type="scientific">Neolewinella aurantiaca</name>
    <dbReference type="NCBI Taxonomy" id="2602767"/>
    <lineage>
        <taxon>Bacteria</taxon>
        <taxon>Pseudomonadati</taxon>
        <taxon>Bacteroidota</taxon>
        <taxon>Saprospiria</taxon>
        <taxon>Saprospirales</taxon>
        <taxon>Lewinellaceae</taxon>
        <taxon>Neolewinella</taxon>
    </lineage>
</organism>
<dbReference type="RefSeq" id="WP_147931368.1">
    <property type="nucleotide sequence ID" value="NZ_VOXD01000021.1"/>
</dbReference>
<dbReference type="SMART" id="SM00862">
    <property type="entry name" value="Trans_reg_C"/>
    <property type="match status" value="1"/>
</dbReference>
<keyword evidence="9" id="KW-1185">Reference proteome</keyword>
<gene>
    <name evidence="8" type="ORF">FUA23_13960</name>
</gene>
<evidence type="ECO:0000313" key="9">
    <source>
        <dbReference type="Proteomes" id="UP000321907"/>
    </source>
</evidence>
<dbReference type="SMART" id="SM00448">
    <property type="entry name" value="REC"/>
    <property type="match status" value="1"/>
</dbReference>
<dbReference type="PANTHER" id="PTHR48111">
    <property type="entry name" value="REGULATOR OF RPOS"/>
    <property type="match status" value="1"/>
</dbReference>
<evidence type="ECO:0000259" key="7">
    <source>
        <dbReference type="PROSITE" id="PS51755"/>
    </source>
</evidence>
<protein>
    <submittedName>
        <fullName evidence="8">Response regulator transcription factor</fullName>
    </submittedName>
</protein>
<dbReference type="PANTHER" id="PTHR48111:SF40">
    <property type="entry name" value="PHOSPHATE REGULON TRANSCRIPTIONAL REGULATORY PROTEIN PHOB"/>
    <property type="match status" value="1"/>
</dbReference>
<keyword evidence="1 4" id="KW-0597">Phosphoprotein</keyword>
<evidence type="ECO:0000256" key="2">
    <source>
        <dbReference type="ARBA" id="ARBA00023012"/>
    </source>
</evidence>
<dbReference type="InterPro" id="IPR001789">
    <property type="entry name" value="Sig_transdc_resp-reg_receiver"/>
</dbReference>
<dbReference type="EMBL" id="VOXD01000021">
    <property type="protein sequence ID" value="TXF88568.1"/>
    <property type="molecule type" value="Genomic_DNA"/>
</dbReference>
<dbReference type="InterPro" id="IPR039420">
    <property type="entry name" value="WalR-like"/>
</dbReference>
<dbReference type="PROSITE" id="PS51755">
    <property type="entry name" value="OMPR_PHOB"/>
    <property type="match status" value="1"/>
</dbReference>
<reference evidence="8 9" key="1">
    <citation type="submission" date="2019-08" db="EMBL/GenBank/DDBJ databases">
        <title>Lewinella sp. strain SSH13 Genome sequencing and assembly.</title>
        <authorList>
            <person name="Kim I."/>
        </authorList>
    </citation>
    <scope>NUCLEOTIDE SEQUENCE [LARGE SCALE GENOMIC DNA]</scope>
    <source>
        <strain evidence="8 9">SSH13</strain>
    </source>
</reference>
<evidence type="ECO:0000256" key="1">
    <source>
        <dbReference type="ARBA" id="ARBA00022553"/>
    </source>
</evidence>
<evidence type="ECO:0000256" key="5">
    <source>
        <dbReference type="PROSITE-ProRule" id="PRU01091"/>
    </source>
</evidence>
<evidence type="ECO:0000259" key="6">
    <source>
        <dbReference type="PROSITE" id="PS50110"/>
    </source>
</evidence>
<dbReference type="Gene3D" id="1.10.10.10">
    <property type="entry name" value="Winged helix-like DNA-binding domain superfamily/Winged helix DNA-binding domain"/>
    <property type="match status" value="1"/>
</dbReference>
<dbReference type="InterPro" id="IPR016032">
    <property type="entry name" value="Sig_transdc_resp-reg_C-effctor"/>
</dbReference>
<feature type="domain" description="OmpR/PhoB-type" evidence="7">
    <location>
        <begin position="141"/>
        <end position="240"/>
    </location>
</feature>
<dbReference type="AlphaFoldDB" id="A0A5C7FR57"/>
<dbReference type="GO" id="GO:0000156">
    <property type="term" value="F:phosphorelay response regulator activity"/>
    <property type="evidence" value="ECO:0007669"/>
    <property type="project" value="TreeGrafter"/>
</dbReference>
<dbReference type="Pfam" id="PF00072">
    <property type="entry name" value="Response_reg"/>
    <property type="match status" value="1"/>
</dbReference>
<dbReference type="SUPFAM" id="SSF46894">
    <property type="entry name" value="C-terminal effector domain of the bipartite response regulators"/>
    <property type="match status" value="1"/>
</dbReference>